<feature type="domain" description="DinB-like" evidence="1">
    <location>
        <begin position="27"/>
        <end position="183"/>
    </location>
</feature>
<sequence length="206" mass="22629">MPTFNSQTLLQQLQGDVSSLLNVLHTRIMPQPHAALLSQPAPGGWSVIQCLDHLNSYGLYYLPQLEAALGKGEQLGLPAKPAFKSGWFGNYFTNMMQPRPDGALKSKMNAPKGHRPVPQPAAAQVLDEFAAQQQRLLQLLQRAGQTDIGRLRVPTSLTRLIKLSAGDTFRFLIAHEQRHMLQALRALLAATGNNHTAVSMQHLADV</sequence>
<reference evidence="2 3" key="1">
    <citation type="submission" date="2018-05" db="EMBL/GenBank/DDBJ databases">
        <title>Chitinophaga sp. nov., isolated from rhizosphere soil of Alhagi.</title>
        <authorList>
            <person name="Liu Y."/>
        </authorList>
    </citation>
    <scope>NUCLEOTIDE SEQUENCE [LARGE SCALE GENOMIC DNA]</scope>
    <source>
        <strain evidence="2 3">T22</strain>
    </source>
</reference>
<dbReference type="InterPro" id="IPR024775">
    <property type="entry name" value="DinB-like"/>
</dbReference>
<evidence type="ECO:0000259" key="1">
    <source>
        <dbReference type="Pfam" id="PF12867"/>
    </source>
</evidence>
<dbReference type="RefSeq" id="WP_119077932.1">
    <property type="nucleotide sequence ID" value="NZ_CP029600.1"/>
</dbReference>
<protein>
    <submittedName>
        <fullName evidence="2">DinB family protein</fullName>
    </submittedName>
</protein>
<dbReference type="Pfam" id="PF12867">
    <property type="entry name" value="DinB_2"/>
    <property type="match status" value="1"/>
</dbReference>
<dbReference type="EMBL" id="CP029600">
    <property type="protein sequence ID" value="AWO01724.1"/>
    <property type="molecule type" value="Genomic_DNA"/>
</dbReference>
<evidence type="ECO:0000313" key="3">
    <source>
        <dbReference type="Proteomes" id="UP000246099"/>
    </source>
</evidence>
<dbReference type="Proteomes" id="UP000246099">
    <property type="component" value="Chromosome"/>
</dbReference>
<proteinExistence type="predicted"/>
<evidence type="ECO:0000313" key="2">
    <source>
        <dbReference type="EMBL" id="AWO01724.1"/>
    </source>
</evidence>
<accession>A0ABM6WCR4</accession>
<gene>
    <name evidence="2" type="ORF">DLD77_08430</name>
</gene>
<dbReference type="Gene3D" id="1.20.120.450">
    <property type="entry name" value="dinb family like domain"/>
    <property type="match status" value="1"/>
</dbReference>
<dbReference type="InterPro" id="IPR034660">
    <property type="entry name" value="DinB/YfiT-like"/>
</dbReference>
<keyword evidence="3" id="KW-1185">Reference proteome</keyword>
<name>A0ABM6WCR4_9BACT</name>
<organism evidence="2 3">
    <name type="scientific">Chitinophaga alhagiae</name>
    <dbReference type="NCBI Taxonomy" id="2203219"/>
    <lineage>
        <taxon>Bacteria</taxon>
        <taxon>Pseudomonadati</taxon>
        <taxon>Bacteroidota</taxon>
        <taxon>Chitinophagia</taxon>
        <taxon>Chitinophagales</taxon>
        <taxon>Chitinophagaceae</taxon>
        <taxon>Chitinophaga</taxon>
    </lineage>
</organism>
<dbReference type="SUPFAM" id="SSF109854">
    <property type="entry name" value="DinB/YfiT-like putative metalloenzymes"/>
    <property type="match status" value="1"/>
</dbReference>